<comment type="caution">
    <text evidence="3">The sequence shown here is derived from an EMBL/GenBank/DDBJ whole genome shotgun (WGS) entry which is preliminary data.</text>
</comment>
<dbReference type="Proteomes" id="UP001149090">
    <property type="component" value="Unassembled WGS sequence"/>
</dbReference>
<evidence type="ECO:0000313" key="4">
    <source>
        <dbReference type="Proteomes" id="UP001149090"/>
    </source>
</evidence>
<keyword evidence="1" id="KW-0175">Coiled coil</keyword>
<dbReference type="SUPFAM" id="SSF50729">
    <property type="entry name" value="PH domain-like"/>
    <property type="match status" value="2"/>
</dbReference>
<dbReference type="PROSITE" id="PS50003">
    <property type="entry name" value="PH_DOMAIN"/>
    <property type="match status" value="1"/>
</dbReference>
<proteinExistence type="predicted"/>
<dbReference type="Gene3D" id="2.30.29.30">
    <property type="entry name" value="Pleckstrin-homology domain (PH domain)/Phosphotyrosine-binding domain (PTB)"/>
    <property type="match status" value="1"/>
</dbReference>
<dbReference type="SMART" id="SM00233">
    <property type="entry name" value="PH"/>
    <property type="match status" value="2"/>
</dbReference>
<keyword evidence="4" id="KW-1185">Reference proteome</keyword>
<sequence>MIARRAKKKISKKSSVWLNLDLKWIRKKLRISSGILSYQYAKKTQKIKIDPLTILTTFSSEASKYCCRVIFGLQNEKIEFGSETQKDLDEWIQAIQESQIIEIEKLFPKKKNLSRSLSLDSSQIGSSLVLIKNETEQDKITFEPKYIKFSTTELFIYQEFEGQPEEIVNLIREDTVITRHPDHNLAFEISNEDQNYYIITSSHAEKMKWVQNLNMIIERFKKIEKENDESQKKLFRHLSFKSPSALFFTHAINYEDEDEDKQFKNQTNQTIQKNQKNQENQVIQDIDLEKLDLDDILDDPLLVEQIESDSSVEDESKYSSVIVRAGNDDNQQVYVKEIIKMVQGDSSKSLLNLTKTLKRDQKLNEDDDQTIIYGRRKNTFEHLLTKFYQQENYEENILQDENEQLKQELQEQQDLVQNLNQRNLVLLHKLTSMLEQRENLMFSVSEQNIPFEFCFHQFTNFENKELVKEISYMLEHFADLNNSFQLLSKELNRLEKQDEKLSEEIKTILEQQKQKLETKKEKNISKEELNQLNKQNSDLEMDFYDCLLFQKQNLETNILIIKNYLLILEEQKSHQSEFFAQQIREKNSKLKKRIEGLSALSIKMKEIKTEFEETSPRQKRKEF</sequence>
<reference evidence="3" key="1">
    <citation type="submission" date="2022-10" db="EMBL/GenBank/DDBJ databases">
        <title>Novel sulphate-reducing endosymbionts in the free-living metamonad Anaeramoeba.</title>
        <authorList>
            <person name="Jerlstrom-Hultqvist J."/>
            <person name="Cepicka I."/>
            <person name="Gallot-Lavallee L."/>
            <person name="Salas-Leiva D."/>
            <person name="Curtis B.A."/>
            <person name="Zahonova K."/>
            <person name="Pipaliya S."/>
            <person name="Dacks J."/>
            <person name="Roger A.J."/>
        </authorList>
    </citation>
    <scope>NUCLEOTIDE SEQUENCE</scope>
    <source>
        <strain evidence="3">BMAN</strain>
    </source>
</reference>
<dbReference type="InterPro" id="IPR011993">
    <property type="entry name" value="PH-like_dom_sf"/>
</dbReference>
<evidence type="ECO:0000259" key="2">
    <source>
        <dbReference type="PROSITE" id="PS50003"/>
    </source>
</evidence>
<dbReference type="InterPro" id="IPR001849">
    <property type="entry name" value="PH_domain"/>
</dbReference>
<evidence type="ECO:0000313" key="3">
    <source>
        <dbReference type="EMBL" id="KAJ5068118.1"/>
    </source>
</evidence>
<feature type="coiled-coil region" evidence="1">
    <location>
        <begin position="388"/>
        <end position="422"/>
    </location>
</feature>
<dbReference type="EMBL" id="JAPDFW010000120">
    <property type="protein sequence ID" value="KAJ5068118.1"/>
    <property type="molecule type" value="Genomic_DNA"/>
</dbReference>
<organism evidence="3 4">
    <name type="scientific">Anaeramoeba ignava</name>
    <name type="common">Anaerobic marine amoeba</name>
    <dbReference type="NCBI Taxonomy" id="1746090"/>
    <lineage>
        <taxon>Eukaryota</taxon>
        <taxon>Metamonada</taxon>
        <taxon>Anaeramoebidae</taxon>
        <taxon>Anaeramoeba</taxon>
    </lineage>
</organism>
<feature type="coiled-coil region" evidence="1">
    <location>
        <begin position="477"/>
        <end position="542"/>
    </location>
</feature>
<feature type="domain" description="PH" evidence="2">
    <location>
        <begin position="122"/>
        <end position="218"/>
    </location>
</feature>
<gene>
    <name evidence="3" type="ORF">M0811_12578</name>
</gene>
<protein>
    <submittedName>
        <fullName evidence="3">Variant sh3 domain containing protein</fullName>
    </submittedName>
</protein>
<name>A0A9Q0L8M4_ANAIG</name>
<evidence type="ECO:0000256" key="1">
    <source>
        <dbReference type="SAM" id="Coils"/>
    </source>
</evidence>
<accession>A0A9Q0L8M4</accession>
<dbReference type="AlphaFoldDB" id="A0A9Q0L8M4"/>